<protein>
    <submittedName>
        <fullName evidence="1">Uncharacterized protein</fullName>
    </submittedName>
</protein>
<evidence type="ECO:0000313" key="1">
    <source>
        <dbReference type="EMBL" id="KAG9220796.1"/>
    </source>
</evidence>
<keyword evidence="2" id="KW-1185">Reference proteome</keyword>
<reference evidence="1 2" key="1">
    <citation type="journal article" date="2021" name="Appl. Environ. Microbiol.">
        <title>Genetic linkage and physical mapping for an oyster mushroom Pleurotus cornucopiae and QTL analysis for the trait cap color.</title>
        <authorList>
            <person name="Zhang Y."/>
            <person name="Gao W."/>
            <person name="Sonnenberg A."/>
            <person name="Chen Q."/>
            <person name="Zhang J."/>
            <person name="Huang C."/>
        </authorList>
    </citation>
    <scope>NUCLEOTIDE SEQUENCE [LARGE SCALE GENOMIC DNA]</scope>
    <source>
        <strain evidence="1">CCMSSC00406</strain>
    </source>
</reference>
<evidence type="ECO:0000313" key="2">
    <source>
        <dbReference type="Proteomes" id="UP000824881"/>
    </source>
</evidence>
<sequence>MRDSSARAPLFVPPPMAHTLRPMPSAGRLDAAQTSLSRPSSSPASRESQHRTPLARRRVVRTYDPNVMADGPSSEHAEGNGHRHAASISYSPSSSTSAYPRPMYSDSAPELRLPPVDPRRSRRLCTDFELGDHRIQLLERLATSSSHSTLSTSSPNTMISPLLPSSPSYDSITSLESQSDLLPPFNDSCSSLYDDIESAFPQPPPMPSPLIRRMYSTPAFEPKDSAEELIELLSESSLTSIKPRNLPCVKPLVIVKGRGSMSSSSTSASSELTASTSRTSQDSNKSSDPFADADHRRSSTVRPQRRPSVGERTSTSATLKPFLPTQKPNNTQAESKITNHKSMHKHALSFSTATEPVSLFQRAKLGTRKSFAHFRRPPASSLSEPLIPPSRSATPSVVPSQAPVPHTSRMPHIIRKVASMRAPGRSTCMAEPSNASHQHLDALFRLEDSLAKLKTHERDSVRAQRLDSSQSHPTSFVNFNNRSSTNAATPRKHRVALSESSPRPAPPPLARRPTEFLTPGRGLGADYRSQSTIPFPEDSNNGLKSFMDITPERDGRKAHKDKMKRLFANASQFVGWGRSSK</sequence>
<dbReference type="EMBL" id="WQMT02000007">
    <property type="protein sequence ID" value="KAG9220796.1"/>
    <property type="molecule type" value="Genomic_DNA"/>
</dbReference>
<comment type="caution">
    <text evidence="1">The sequence shown here is derived from an EMBL/GenBank/DDBJ whole genome shotgun (WGS) entry which is preliminary data.</text>
</comment>
<dbReference type="Proteomes" id="UP000824881">
    <property type="component" value="Unassembled WGS sequence"/>
</dbReference>
<name>A0ACB7ISF3_PLECO</name>
<proteinExistence type="predicted"/>
<accession>A0ACB7ISF3</accession>
<gene>
    <name evidence="1" type="ORF">CCMSSC00406_0002604</name>
</gene>
<organism evidence="1 2">
    <name type="scientific">Pleurotus cornucopiae</name>
    <name type="common">Cornucopia mushroom</name>
    <dbReference type="NCBI Taxonomy" id="5321"/>
    <lineage>
        <taxon>Eukaryota</taxon>
        <taxon>Fungi</taxon>
        <taxon>Dikarya</taxon>
        <taxon>Basidiomycota</taxon>
        <taxon>Agaricomycotina</taxon>
        <taxon>Agaricomycetes</taxon>
        <taxon>Agaricomycetidae</taxon>
        <taxon>Agaricales</taxon>
        <taxon>Pleurotineae</taxon>
        <taxon>Pleurotaceae</taxon>
        <taxon>Pleurotus</taxon>
    </lineage>
</organism>